<gene>
    <name evidence="1" type="ORF">L1987_10626</name>
</gene>
<sequence>MKPSNGGGNPPSPPPIPPLPPDPNPKLSNSSSPAYELSTVSSNSQIRVPDSTVGGRDSLLRTFGSIRASAGSPNSTGQRVIRRPKSANRYSPHLSELRVNEFVQETSELIDRRKGGGTHLTSGKNLCDGGGLGFALNDGRVLHLGEVASEVADLLPTPGNTSNLVNLPSHSEANEIGPSITQLTGDTPVIDTEMVGLSHPSSPVDSEMEGPKFASVTADYGSYSPRRDSSDVQTLPVSKSDGGCRIHISMDDLKVSAQEVTNHVNGQSQNGIQNSGGQKSKGFDFSRAVNGSAGVSKPARTVQVPPIQSGKSPPVSWPAGPVPGVIGSGNSPLAHPSSSAVGVIGPGPCADTFVADKPAPMPNPLSVSAPVDTRNRFLVLDFQKSLKYNKLVGDSLESCMTDQFGSSDKEPDKRIEPPQEHLDCQVNREYIEGVRILPSSIMSPPKGTQQPTGQILTADTPVKEGRDNKDYGISNAQKMAITSRLCGPAQAVRAADMDAWDQSEHDFFEDQVKAMGLDYDYCIEDVESDDENGTAQFFTAQMKTGMPKVPLPTPPHPSK</sequence>
<evidence type="ECO:0000313" key="2">
    <source>
        <dbReference type="Proteomes" id="UP001056120"/>
    </source>
</evidence>
<accession>A0ACB9JSX8</accession>
<proteinExistence type="predicted"/>
<comment type="caution">
    <text evidence="1">The sequence shown here is derived from an EMBL/GenBank/DDBJ whole genome shotgun (WGS) entry which is preliminary data.</text>
</comment>
<name>A0ACB9JSX8_9ASTR</name>
<evidence type="ECO:0000313" key="1">
    <source>
        <dbReference type="EMBL" id="KAI3823023.1"/>
    </source>
</evidence>
<dbReference type="EMBL" id="CM042020">
    <property type="protein sequence ID" value="KAI3823023.1"/>
    <property type="molecule type" value="Genomic_DNA"/>
</dbReference>
<keyword evidence="2" id="KW-1185">Reference proteome</keyword>
<organism evidence="1 2">
    <name type="scientific">Smallanthus sonchifolius</name>
    <dbReference type="NCBI Taxonomy" id="185202"/>
    <lineage>
        <taxon>Eukaryota</taxon>
        <taxon>Viridiplantae</taxon>
        <taxon>Streptophyta</taxon>
        <taxon>Embryophyta</taxon>
        <taxon>Tracheophyta</taxon>
        <taxon>Spermatophyta</taxon>
        <taxon>Magnoliopsida</taxon>
        <taxon>eudicotyledons</taxon>
        <taxon>Gunneridae</taxon>
        <taxon>Pentapetalae</taxon>
        <taxon>asterids</taxon>
        <taxon>campanulids</taxon>
        <taxon>Asterales</taxon>
        <taxon>Asteraceae</taxon>
        <taxon>Asteroideae</taxon>
        <taxon>Heliantheae alliance</taxon>
        <taxon>Millerieae</taxon>
        <taxon>Smallanthus</taxon>
    </lineage>
</organism>
<dbReference type="Proteomes" id="UP001056120">
    <property type="component" value="Linkage Group LG03"/>
</dbReference>
<reference evidence="2" key="1">
    <citation type="journal article" date="2022" name="Mol. Ecol. Resour.">
        <title>The genomes of chicory, endive, great burdock and yacon provide insights into Asteraceae palaeo-polyploidization history and plant inulin production.</title>
        <authorList>
            <person name="Fan W."/>
            <person name="Wang S."/>
            <person name="Wang H."/>
            <person name="Wang A."/>
            <person name="Jiang F."/>
            <person name="Liu H."/>
            <person name="Zhao H."/>
            <person name="Xu D."/>
            <person name="Zhang Y."/>
        </authorList>
    </citation>
    <scope>NUCLEOTIDE SEQUENCE [LARGE SCALE GENOMIC DNA]</scope>
    <source>
        <strain evidence="2">cv. Yunnan</strain>
    </source>
</reference>
<reference evidence="1 2" key="2">
    <citation type="journal article" date="2022" name="Mol. Ecol. Resour.">
        <title>The genomes of chicory, endive, great burdock and yacon provide insights into Asteraceae paleo-polyploidization history and plant inulin production.</title>
        <authorList>
            <person name="Fan W."/>
            <person name="Wang S."/>
            <person name="Wang H."/>
            <person name="Wang A."/>
            <person name="Jiang F."/>
            <person name="Liu H."/>
            <person name="Zhao H."/>
            <person name="Xu D."/>
            <person name="Zhang Y."/>
        </authorList>
    </citation>
    <scope>NUCLEOTIDE SEQUENCE [LARGE SCALE GENOMIC DNA]</scope>
    <source>
        <strain evidence="2">cv. Yunnan</strain>
        <tissue evidence="1">Leaves</tissue>
    </source>
</reference>
<protein>
    <submittedName>
        <fullName evidence="1">Uncharacterized protein</fullName>
    </submittedName>
</protein>